<keyword evidence="3" id="KW-1185">Reference proteome</keyword>
<evidence type="ECO:0000313" key="3">
    <source>
        <dbReference type="Proteomes" id="UP000799764"/>
    </source>
</evidence>
<reference evidence="2" key="1">
    <citation type="journal article" date="2020" name="Stud. Mycol.">
        <title>101 Dothideomycetes genomes: a test case for predicting lifestyles and emergence of pathogens.</title>
        <authorList>
            <person name="Haridas S."/>
            <person name="Albert R."/>
            <person name="Binder M."/>
            <person name="Bloem J."/>
            <person name="Labutti K."/>
            <person name="Salamov A."/>
            <person name="Andreopoulos B."/>
            <person name="Baker S."/>
            <person name="Barry K."/>
            <person name="Bills G."/>
            <person name="Bluhm B."/>
            <person name="Cannon C."/>
            <person name="Castanera R."/>
            <person name="Culley D."/>
            <person name="Daum C."/>
            <person name="Ezra D."/>
            <person name="Gonzalez J."/>
            <person name="Henrissat B."/>
            <person name="Kuo A."/>
            <person name="Liang C."/>
            <person name="Lipzen A."/>
            <person name="Lutzoni F."/>
            <person name="Magnuson J."/>
            <person name="Mondo S."/>
            <person name="Nolan M."/>
            <person name="Ohm R."/>
            <person name="Pangilinan J."/>
            <person name="Park H.-J."/>
            <person name="Ramirez L."/>
            <person name="Alfaro M."/>
            <person name="Sun H."/>
            <person name="Tritt A."/>
            <person name="Yoshinaga Y."/>
            <person name="Zwiers L.-H."/>
            <person name="Turgeon B."/>
            <person name="Goodwin S."/>
            <person name="Spatafora J."/>
            <person name="Crous P."/>
            <person name="Grigoriev I."/>
        </authorList>
    </citation>
    <scope>NUCLEOTIDE SEQUENCE</scope>
    <source>
        <strain evidence="2">CBS 690.94</strain>
    </source>
</reference>
<evidence type="ECO:0000256" key="1">
    <source>
        <dbReference type="SAM" id="MobiDB-lite"/>
    </source>
</evidence>
<feature type="region of interest" description="Disordered" evidence="1">
    <location>
        <begin position="341"/>
        <end position="368"/>
    </location>
</feature>
<dbReference type="OrthoDB" id="3801063at2759"/>
<feature type="region of interest" description="Disordered" evidence="1">
    <location>
        <begin position="168"/>
        <end position="188"/>
    </location>
</feature>
<name>A0A9P4PW30_9PLEO</name>
<evidence type="ECO:0000313" key="2">
    <source>
        <dbReference type="EMBL" id="KAF2451516.1"/>
    </source>
</evidence>
<dbReference type="EMBL" id="MU001492">
    <property type="protein sequence ID" value="KAF2451516.1"/>
    <property type="molecule type" value="Genomic_DNA"/>
</dbReference>
<dbReference type="AlphaFoldDB" id="A0A9P4PW30"/>
<feature type="region of interest" description="Disordered" evidence="1">
    <location>
        <begin position="422"/>
        <end position="443"/>
    </location>
</feature>
<comment type="caution">
    <text evidence="2">The sequence shown here is derived from an EMBL/GenBank/DDBJ whole genome shotgun (WGS) entry which is preliminary data.</text>
</comment>
<gene>
    <name evidence="2" type="ORF">P171DRAFT_492934</name>
</gene>
<dbReference type="Proteomes" id="UP000799764">
    <property type="component" value="Unassembled WGS sequence"/>
</dbReference>
<protein>
    <submittedName>
        <fullName evidence="2">Uncharacterized protein</fullName>
    </submittedName>
</protein>
<proteinExistence type="predicted"/>
<accession>A0A9P4PW30</accession>
<sequence length="443" mass="50227">MADRQMIYAQHDNKCMNSDPTSRTGIDKDTVNDCSHVRSMAVGTSSTSYMPSSYSSQMPILEHTASVRPINTHTSAQQAPPIQTKVTSTEQHWIIPDHYLRNDLLVPENFGHSPRFTSSLQSFANSQSPNQETRTPSRLIPCLGSSEGMPVHGIDFASSKDRETLPQEGQSAHQKARGIIPAQPSPSRWQQARDYRRKVYEPPYLNPHIDDSIAHVEANAEFWVDQLMVSITNTKGVKDTATSHHRRLFSSEGIDPLLIEACSREIFTALIDRCKNGFRGPPAFNKALKASHQLEPDRTATCEERIQNVIKVLLWNKRACKDVLYEDWKIKLLVNHPLSYDKEKDSQKGSNDQRRRRQLAAQEKMEKTEQALRAYREAHRETIGDSTNTAQCNDDGFAWEKNVPPEWIPHKADRGLKLEDIHSTTGKHPYEELGGSNAKRQRV</sequence>
<feature type="compositionally biased region" description="Basic and acidic residues" evidence="1">
    <location>
        <begin position="341"/>
        <end position="353"/>
    </location>
</feature>
<organism evidence="2 3">
    <name type="scientific">Karstenula rhodostoma CBS 690.94</name>
    <dbReference type="NCBI Taxonomy" id="1392251"/>
    <lineage>
        <taxon>Eukaryota</taxon>
        <taxon>Fungi</taxon>
        <taxon>Dikarya</taxon>
        <taxon>Ascomycota</taxon>
        <taxon>Pezizomycotina</taxon>
        <taxon>Dothideomycetes</taxon>
        <taxon>Pleosporomycetidae</taxon>
        <taxon>Pleosporales</taxon>
        <taxon>Massarineae</taxon>
        <taxon>Didymosphaeriaceae</taxon>
        <taxon>Karstenula</taxon>
    </lineage>
</organism>